<evidence type="ECO:0000256" key="3">
    <source>
        <dbReference type="ARBA" id="ARBA00022692"/>
    </source>
</evidence>
<evidence type="ECO:0000256" key="6">
    <source>
        <dbReference type="SAM" id="Phobius"/>
    </source>
</evidence>
<accession>A0A074V9U6</accession>
<gene>
    <name evidence="7" type="ORF">SASC598J21_000380</name>
</gene>
<evidence type="ECO:0000313" key="7">
    <source>
        <dbReference type="EMBL" id="KEQ02178.1"/>
    </source>
</evidence>
<evidence type="ECO:0000256" key="5">
    <source>
        <dbReference type="ARBA" id="ARBA00023136"/>
    </source>
</evidence>
<feature type="non-terminal residue" evidence="7">
    <location>
        <position position="102"/>
    </location>
</feature>
<feature type="transmembrane region" description="Helical" evidence="6">
    <location>
        <begin position="53"/>
        <end position="79"/>
    </location>
</feature>
<reference evidence="7 8" key="1">
    <citation type="journal article" date="2014" name="PLoS Genet.">
        <title>Hidden diversity in honey bee gut symbionts detected by single-cell genomics.</title>
        <authorList>
            <person name="Engel P."/>
            <person name="Stepanauskas R."/>
            <person name="Moran N."/>
        </authorList>
    </citation>
    <scope>NUCLEOTIDE SEQUENCE [LARGE SCALE GENOMIC DNA]</scope>
    <source>
        <strain evidence="7 8">SCGC AB-598-J21</strain>
    </source>
</reference>
<proteinExistence type="predicted"/>
<organism evidence="7 8">
    <name type="scientific">Snodgrassella alvi SCGC AB-598-J21</name>
    <dbReference type="NCBI Taxonomy" id="1385367"/>
    <lineage>
        <taxon>Bacteria</taxon>
        <taxon>Pseudomonadati</taxon>
        <taxon>Pseudomonadota</taxon>
        <taxon>Betaproteobacteria</taxon>
        <taxon>Neisseriales</taxon>
        <taxon>Neisseriaceae</taxon>
        <taxon>Snodgrassella</taxon>
    </lineage>
</organism>
<keyword evidence="2" id="KW-0813">Transport</keyword>
<comment type="caution">
    <text evidence="7">The sequence shown here is derived from an EMBL/GenBank/DDBJ whole genome shotgun (WGS) entry which is preliminary data.</text>
</comment>
<dbReference type="Proteomes" id="UP000027644">
    <property type="component" value="Unassembled WGS sequence"/>
</dbReference>
<dbReference type="PANTHER" id="PTHR42948:SF1">
    <property type="entry name" value="TRANSPORTER"/>
    <property type="match status" value="1"/>
</dbReference>
<keyword evidence="5 6" id="KW-0472">Membrane</keyword>
<keyword evidence="3 6" id="KW-0812">Transmembrane</keyword>
<dbReference type="EMBL" id="AVQL01000037">
    <property type="protein sequence ID" value="KEQ02178.1"/>
    <property type="molecule type" value="Genomic_DNA"/>
</dbReference>
<keyword evidence="4 6" id="KW-1133">Transmembrane helix</keyword>
<protein>
    <submittedName>
        <fullName evidence="7">Uncharacterized protein</fullName>
    </submittedName>
</protein>
<evidence type="ECO:0000313" key="8">
    <source>
        <dbReference type="Proteomes" id="UP000027644"/>
    </source>
</evidence>
<evidence type="ECO:0000256" key="1">
    <source>
        <dbReference type="ARBA" id="ARBA00004141"/>
    </source>
</evidence>
<dbReference type="SUPFAM" id="SSF161070">
    <property type="entry name" value="SNF-like"/>
    <property type="match status" value="1"/>
</dbReference>
<dbReference type="GO" id="GO:0016020">
    <property type="term" value="C:membrane"/>
    <property type="evidence" value="ECO:0007669"/>
    <property type="project" value="UniProtKB-SubCell"/>
</dbReference>
<name>A0A074V9U6_9NEIS</name>
<evidence type="ECO:0000256" key="2">
    <source>
        <dbReference type="ARBA" id="ARBA00022448"/>
    </source>
</evidence>
<evidence type="ECO:0000256" key="4">
    <source>
        <dbReference type="ARBA" id="ARBA00022989"/>
    </source>
</evidence>
<dbReference type="InterPro" id="IPR037272">
    <property type="entry name" value="SNS_sf"/>
</dbReference>
<dbReference type="PANTHER" id="PTHR42948">
    <property type="entry name" value="TRANSPORTER"/>
    <property type="match status" value="1"/>
</dbReference>
<dbReference type="AlphaFoldDB" id="A0A074V9U6"/>
<dbReference type="InterPro" id="IPR000175">
    <property type="entry name" value="Na/ntran_symport"/>
</dbReference>
<sequence length="102" mass="11133">MAMEMMLFTVVMAMTQSMAEWLIGRRGQKNPIHTMEDVAADEGQSKSWRWGGIIGVLGSFLILSFYSVIGGWAADYIFLAGTGSFKGLNGEGTGQVFQQFLG</sequence>
<comment type="subcellular location">
    <subcellularLocation>
        <location evidence="1">Membrane</location>
        <topology evidence="1">Multi-pass membrane protein</topology>
    </subcellularLocation>
</comment>